<comment type="caution">
    <text evidence="2">The sequence shown here is derived from an EMBL/GenBank/DDBJ whole genome shotgun (WGS) entry which is preliminary data.</text>
</comment>
<dbReference type="InterPro" id="IPR036291">
    <property type="entry name" value="NAD(P)-bd_dom_sf"/>
</dbReference>
<proteinExistence type="predicted"/>
<dbReference type="Proteomes" id="UP000294599">
    <property type="component" value="Unassembled WGS sequence"/>
</dbReference>
<dbReference type="PANTHER" id="PTHR33303:SF2">
    <property type="entry name" value="COA-BINDING DOMAIN-CONTAINING PROTEIN"/>
    <property type="match status" value="1"/>
</dbReference>
<dbReference type="OrthoDB" id="9804695at2"/>
<feature type="domain" description="CoA-binding" evidence="1">
    <location>
        <begin position="18"/>
        <end position="116"/>
    </location>
</feature>
<dbReference type="Gene3D" id="3.40.50.720">
    <property type="entry name" value="NAD(P)-binding Rossmann-like Domain"/>
    <property type="match status" value="1"/>
</dbReference>
<evidence type="ECO:0000313" key="3">
    <source>
        <dbReference type="Proteomes" id="UP000294599"/>
    </source>
</evidence>
<dbReference type="PANTHER" id="PTHR33303">
    <property type="entry name" value="CYTOPLASMIC PROTEIN-RELATED"/>
    <property type="match status" value="1"/>
</dbReference>
<evidence type="ECO:0000259" key="1">
    <source>
        <dbReference type="SMART" id="SM00881"/>
    </source>
</evidence>
<accession>A0A4R3LP92</accession>
<keyword evidence="3" id="KW-1185">Reference proteome</keyword>
<protein>
    <recommendedName>
        <fullName evidence="1">CoA-binding domain-containing protein</fullName>
    </recommendedName>
</protein>
<gene>
    <name evidence="2" type="ORF">EDC25_101186</name>
</gene>
<dbReference type="Pfam" id="PF13380">
    <property type="entry name" value="CoA_binding_2"/>
    <property type="match status" value="1"/>
</dbReference>
<organism evidence="2 3">
    <name type="scientific">Pseudofulvimonas gallinarii</name>
    <dbReference type="NCBI Taxonomy" id="634155"/>
    <lineage>
        <taxon>Bacteria</taxon>
        <taxon>Pseudomonadati</taxon>
        <taxon>Pseudomonadota</taxon>
        <taxon>Gammaproteobacteria</taxon>
        <taxon>Lysobacterales</taxon>
        <taxon>Rhodanobacteraceae</taxon>
        <taxon>Pseudofulvimonas</taxon>
    </lineage>
</organism>
<evidence type="ECO:0000313" key="2">
    <source>
        <dbReference type="EMBL" id="TCT01319.1"/>
    </source>
</evidence>
<dbReference type="AlphaFoldDB" id="A0A4R3LP92"/>
<dbReference type="EMBL" id="SMAF01000001">
    <property type="protein sequence ID" value="TCT01319.1"/>
    <property type="molecule type" value="Genomic_DNA"/>
</dbReference>
<dbReference type="SMART" id="SM00881">
    <property type="entry name" value="CoA_binding"/>
    <property type="match status" value="1"/>
</dbReference>
<reference evidence="2 3" key="1">
    <citation type="submission" date="2019-03" db="EMBL/GenBank/DDBJ databases">
        <title>Genomic Encyclopedia of Type Strains, Phase IV (KMG-IV): sequencing the most valuable type-strain genomes for metagenomic binning, comparative biology and taxonomic classification.</title>
        <authorList>
            <person name="Goeker M."/>
        </authorList>
    </citation>
    <scope>NUCLEOTIDE SEQUENCE [LARGE SCALE GENOMIC DNA]</scope>
    <source>
        <strain evidence="2 3">DSM 21944</strain>
    </source>
</reference>
<dbReference type="InterPro" id="IPR003781">
    <property type="entry name" value="CoA-bd"/>
</dbReference>
<dbReference type="RefSeq" id="WP_123521767.1">
    <property type="nucleotide sequence ID" value="NZ_JBHLWF010000005.1"/>
</dbReference>
<dbReference type="SUPFAM" id="SSF51735">
    <property type="entry name" value="NAD(P)-binding Rossmann-fold domains"/>
    <property type="match status" value="1"/>
</dbReference>
<sequence>MSTSPGRLIEDDAALKALLDGTRRIAVLGIKTEAQHDQPAFYVPAYMADAGFDMVPVPVYYPEVREILGRPVVRSLRAIEGPVDLVNVFRRPSDLPAHLDDLIALAPRAVWLQSGIRDDAFAAALVASGIDVVQDRCLMVEHRRLRTR</sequence>
<name>A0A4R3LP92_9GAMM</name>